<dbReference type="AlphaFoldDB" id="A0A9Q0KL81"/>
<dbReference type="EMBL" id="JAMYWD010000005">
    <property type="protein sequence ID" value="KAJ4972279.1"/>
    <property type="molecule type" value="Genomic_DNA"/>
</dbReference>
<feature type="compositionally biased region" description="Basic and acidic residues" evidence="1">
    <location>
        <begin position="7"/>
        <end position="25"/>
    </location>
</feature>
<proteinExistence type="predicted"/>
<organism evidence="2 3">
    <name type="scientific">Protea cynaroides</name>
    <dbReference type="NCBI Taxonomy" id="273540"/>
    <lineage>
        <taxon>Eukaryota</taxon>
        <taxon>Viridiplantae</taxon>
        <taxon>Streptophyta</taxon>
        <taxon>Embryophyta</taxon>
        <taxon>Tracheophyta</taxon>
        <taxon>Spermatophyta</taxon>
        <taxon>Magnoliopsida</taxon>
        <taxon>Proteales</taxon>
        <taxon>Proteaceae</taxon>
        <taxon>Protea</taxon>
    </lineage>
</organism>
<accession>A0A9Q0KL81</accession>
<gene>
    <name evidence="2" type="ORF">NE237_005378</name>
</gene>
<evidence type="ECO:0000256" key="1">
    <source>
        <dbReference type="SAM" id="MobiDB-lite"/>
    </source>
</evidence>
<reference evidence="2" key="1">
    <citation type="journal article" date="2023" name="Plant J.">
        <title>The genome of the king protea, Protea cynaroides.</title>
        <authorList>
            <person name="Chang J."/>
            <person name="Duong T.A."/>
            <person name="Schoeman C."/>
            <person name="Ma X."/>
            <person name="Roodt D."/>
            <person name="Barker N."/>
            <person name="Li Z."/>
            <person name="Van de Peer Y."/>
            <person name="Mizrachi E."/>
        </authorList>
    </citation>
    <scope>NUCLEOTIDE SEQUENCE</scope>
    <source>
        <tissue evidence="2">Young leaves</tissue>
    </source>
</reference>
<evidence type="ECO:0000313" key="3">
    <source>
        <dbReference type="Proteomes" id="UP001141806"/>
    </source>
</evidence>
<keyword evidence="3" id="KW-1185">Reference proteome</keyword>
<name>A0A9Q0KL81_9MAGN</name>
<protein>
    <submittedName>
        <fullName evidence="2">Uncharacterized protein</fullName>
    </submittedName>
</protein>
<dbReference type="Proteomes" id="UP001141806">
    <property type="component" value="Unassembled WGS sequence"/>
</dbReference>
<sequence>MFKSAKQKNEEDVRSRLEDISDDNQKNTSTFTFRFLARLTNGKGKGEGVTCMKESSGEAYYTAQTPFNIEKAFPIPNPQIANTSKMTKVTPQQHTILLEFIMSNPDVASALLNLIPKISRCFYSQTPLETNNSQFQISNFKSVPGGFQYKWL</sequence>
<feature type="region of interest" description="Disordered" evidence="1">
    <location>
        <begin position="1"/>
        <end position="25"/>
    </location>
</feature>
<comment type="caution">
    <text evidence="2">The sequence shown here is derived from an EMBL/GenBank/DDBJ whole genome shotgun (WGS) entry which is preliminary data.</text>
</comment>
<evidence type="ECO:0000313" key="2">
    <source>
        <dbReference type="EMBL" id="KAJ4972279.1"/>
    </source>
</evidence>